<feature type="non-terminal residue" evidence="1">
    <location>
        <position position="26"/>
    </location>
</feature>
<name>R0KBE7_ANAPL</name>
<dbReference type="Proteomes" id="UP000296049">
    <property type="component" value="Unassembled WGS sequence"/>
</dbReference>
<organism evidence="1 2">
    <name type="scientific">Anas platyrhynchos</name>
    <name type="common">Mallard</name>
    <name type="synonym">Anas boschas</name>
    <dbReference type="NCBI Taxonomy" id="8839"/>
    <lineage>
        <taxon>Eukaryota</taxon>
        <taxon>Metazoa</taxon>
        <taxon>Chordata</taxon>
        <taxon>Craniata</taxon>
        <taxon>Vertebrata</taxon>
        <taxon>Euteleostomi</taxon>
        <taxon>Archelosauria</taxon>
        <taxon>Archosauria</taxon>
        <taxon>Dinosauria</taxon>
        <taxon>Saurischia</taxon>
        <taxon>Theropoda</taxon>
        <taxon>Coelurosauria</taxon>
        <taxon>Aves</taxon>
        <taxon>Neognathae</taxon>
        <taxon>Galloanserae</taxon>
        <taxon>Anseriformes</taxon>
        <taxon>Anatidae</taxon>
        <taxon>Anatinae</taxon>
        <taxon>Anas</taxon>
    </lineage>
</organism>
<feature type="non-terminal residue" evidence="1">
    <location>
        <position position="1"/>
    </location>
</feature>
<proteinExistence type="predicted"/>
<dbReference type="HOGENOM" id="CLU_3418378_0_0_1"/>
<gene>
    <name evidence="1" type="ORF">Anapl_02762</name>
</gene>
<accession>R0KBE7</accession>
<dbReference type="AlphaFoldDB" id="R0KBE7"/>
<evidence type="ECO:0000313" key="1">
    <source>
        <dbReference type="EMBL" id="EOB07197.1"/>
    </source>
</evidence>
<protein>
    <submittedName>
        <fullName evidence="1">Uncharacterized protein</fullName>
    </submittedName>
</protein>
<dbReference type="EMBL" id="KB742551">
    <property type="protein sequence ID" value="EOB07197.1"/>
    <property type="molecule type" value="Genomic_DNA"/>
</dbReference>
<evidence type="ECO:0000313" key="2">
    <source>
        <dbReference type="Proteomes" id="UP000296049"/>
    </source>
</evidence>
<reference evidence="2" key="1">
    <citation type="journal article" date="2013" name="Nat. Genet.">
        <title>The duck genome and transcriptome provide insight into an avian influenza virus reservoir species.</title>
        <authorList>
            <person name="Huang Y."/>
            <person name="Li Y."/>
            <person name="Burt D.W."/>
            <person name="Chen H."/>
            <person name="Zhang Y."/>
            <person name="Qian W."/>
            <person name="Kim H."/>
            <person name="Gan S."/>
            <person name="Zhao Y."/>
            <person name="Li J."/>
            <person name="Yi K."/>
            <person name="Feng H."/>
            <person name="Zhu P."/>
            <person name="Li B."/>
            <person name="Liu Q."/>
            <person name="Fairley S."/>
            <person name="Magor K.E."/>
            <person name="Du Z."/>
            <person name="Hu X."/>
            <person name="Goodman L."/>
            <person name="Tafer H."/>
            <person name="Vignal A."/>
            <person name="Lee T."/>
            <person name="Kim K.W."/>
            <person name="Sheng Z."/>
            <person name="An Y."/>
            <person name="Searle S."/>
            <person name="Herrero J."/>
            <person name="Groenen M.A."/>
            <person name="Crooijmans R.P."/>
            <person name="Faraut T."/>
            <person name="Cai Q."/>
            <person name="Webster R.G."/>
            <person name="Aldridge J.R."/>
            <person name="Warren W.C."/>
            <person name="Bartschat S."/>
            <person name="Kehr S."/>
            <person name="Marz M."/>
            <person name="Stadler P.F."/>
            <person name="Smith J."/>
            <person name="Kraus R.H."/>
            <person name="Zhao Y."/>
            <person name="Ren L."/>
            <person name="Fei J."/>
            <person name="Morisson M."/>
            <person name="Kaiser P."/>
            <person name="Griffin D.K."/>
            <person name="Rao M."/>
            <person name="Pitel F."/>
            <person name="Wang J."/>
            <person name="Li N."/>
        </authorList>
    </citation>
    <scope>NUCLEOTIDE SEQUENCE [LARGE SCALE GENOMIC DNA]</scope>
</reference>
<sequence>CLISFTPLSFSSYLHSDLWSNHGIMQ</sequence>
<keyword evidence="2" id="KW-1185">Reference proteome</keyword>